<sequence length="287" mass="31629">MVFTTCGHRKYLTSKELQSFAETARRAPLDVRTFCLTIANTGCRISEALAMTAENVDFEAQTLVIKCLKKRGKTIYRAIPLSQGLLQQLRRLVDQIGSASQRLWPWSRMTGYRRICEIMAQAGIVGEHASPKGLRHGFAVQAIQANVPLTLVQRWLGHANLKTTAIYTAAMGAEERKLAERMWLGDNAAETSASNEPAAPSPLRATGGAAARCGSLAQDAAFFHRPNYRFSVSIPGSILKQGEQGLPPQRRATDAIPKKSLLGQLLDCALLRFWLNRNSKNTDNSYT</sequence>
<dbReference type="Proteomes" id="UP000245890">
    <property type="component" value="Unassembled WGS sequence"/>
</dbReference>
<evidence type="ECO:0000256" key="1">
    <source>
        <dbReference type="ARBA" id="ARBA00022908"/>
    </source>
</evidence>
<dbReference type="PANTHER" id="PTHR30349:SF64">
    <property type="entry name" value="PROPHAGE INTEGRASE INTD-RELATED"/>
    <property type="match status" value="1"/>
</dbReference>
<dbReference type="Pfam" id="PF00589">
    <property type="entry name" value="Phage_integrase"/>
    <property type="match status" value="1"/>
</dbReference>
<dbReference type="InterPro" id="IPR002104">
    <property type="entry name" value="Integrase_catalytic"/>
</dbReference>
<dbReference type="PROSITE" id="PS51898">
    <property type="entry name" value="TYR_RECOMBINASE"/>
    <property type="match status" value="1"/>
</dbReference>
<evidence type="ECO:0000259" key="3">
    <source>
        <dbReference type="PROSITE" id="PS51898"/>
    </source>
</evidence>
<dbReference type="Gene3D" id="1.10.443.10">
    <property type="entry name" value="Intergrase catalytic core"/>
    <property type="match status" value="1"/>
</dbReference>
<organism evidence="4 5">
    <name type="scientific">Sphingomonas pokkalii</name>
    <dbReference type="NCBI Taxonomy" id="2175090"/>
    <lineage>
        <taxon>Bacteria</taxon>
        <taxon>Pseudomonadati</taxon>
        <taxon>Pseudomonadota</taxon>
        <taxon>Alphaproteobacteria</taxon>
        <taxon>Sphingomonadales</taxon>
        <taxon>Sphingomonadaceae</taxon>
        <taxon>Sphingomonas</taxon>
    </lineage>
</organism>
<dbReference type="OrthoDB" id="9801717at2"/>
<name>A0A2U0SJP9_9SPHN</name>
<evidence type="ECO:0000313" key="4">
    <source>
        <dbReference type="EMBL" id="PVX31557.1"/>
    </source>
</evidence>
<gene>
    <name evidence="4" type="ORF">DD559_15105</name>
</gene>
<comment type="caution">
    <text evidence="4">The sequence shown here is derived from an EMBL/GenBank/DDBJ whole genome shotgun (WGS) entry which is preliminary data.</text>
</comment>
<dbReference type="InterPro" id="IPR013762">
    <property type="entry name" value="Integrase-like_cat_sf"/>
</dbReference>
<reference evidence="4 5" key="1">
    <citation type="submission" date="2018-05" db="EMBL/GenBank/DDBJ databases">
        <title>Description of Sphingomonas pokkalii sp nov, isolated from the rhizosphere of saline tolerant pokkali rice and its draft genome analysis.</title>
        <authorList>
            <person name="Menon R."/>
            <person name="Kumari S."/>
            <person name="Rameshkumar N."/>
        </authorList>
    </citation>
    <scope>NUCLEOTIDE SEQUENCE [LARGE SCALE GENOMIC DNA]</scope>
    <source>
        <strain evidence="4 5">L3B27</strain>
    </source>
</reference>
<keyword evidence="5" id="KW-1185">Reference proteome</keyword>
<evidence type="ECO:0000313" key="5">
    <source>
        <dbReference type="Proteomes" id="UP000245890"/>
    </source>
</evidence>
<evidence type="ECO:0000256" key="2">
    <source>
        <dbReference type="ARBA" id="ARBA00023172"/>
    </source>
</evidence>
<dbReference type="SUPFAM" id="SSF56349">
    <property type="entry name" value="DNA breaking-rejoining enzymes"/>
    <property type="match status" value="1"/>
</dbReference>
<keyword evidence="2" id="KW-0233">DNA recombination</keyword>
<dbReference type="AlphaFoldDB" id="A0A2U0SJP9"/>
<feature type="domain" description="Tyr recombinase" evidence="3">
    <location>
        <begin position="7"/>
        <end position="180"/>
    </location>
</feature>
<dbReference type="InterPro" id="IPR011010">
    <property type="entry name" value="DNA_brk_join_enz"/>
</dbReference>
<dbReference type="PANTHER" id="PTHR30349">
    <property type="entry name" value="PHAGE INTEGRASE-RELATED"/>
    <property type="match status" value="1"/>
</dbReference>
<dbReference type="GO" id="GO:0003677">
    <property type="term" value="F:DNA binding"/>
    <property type="evidence" value="ECO:0007669"/>
    <property type="project" value="InterPro"/>
</dbReference>
<dbReference type="EMBL" id="QENQ01000001">
    <property type="protein sequence ID" value="PVX31557.1"/>
    <property type="molecule type" value="Genomic_DNA"/>
</dbReference>
<proteinExistence type="predicted"/>
<dbReference type="GO" id="GO:0006310">
    <property type="term" value="P:DNA recombination"/>
    <property type="evidence" value="ECO:0007669"/>
    <property type="project" value="UniProtKB-KW"/>
</dbReference>
<dbReference type="GO" id="GO:0015074">
    <property type="term" value="P:DNA integration"/>
    <property type="evidence" value="ECO:0007669"/>
    <property type="project" value="UniProtKB-KW"/>
</dbReference>
<dbReference type="CDD" id="cd00397">
    <property type="entry name" value="DNA_BRE_C"/>
    <property type="match status" value="1"/>
</dbReference>
<accession>A0A2U0SJP9</accession>
<dbReference type="InterPro" id="IPR050090">
    <property type="entry name" value="Tyrosine_recombinase_XerCD"/>
</dbReference>
<keyword evidence="1" id="KW-0229">DNA integration</keyword>
<protein>
    <recommendedName>
        <fullName evidence="3">Tyr recombinase domain-containing protein</fullName>
    </recommendedName>
</protein>